<sequence>MGQSLSLSSHQPPSNRLVSPNSHRSLKRVHSEEARDGKRSSVSLPASPSFRRRAVSADPQQEQPESPTKSPLSFDSMLKNFEEFAQHQWPTWAKRRGWIADIAPEAVIPSTVTTDDGSGRVIQVDKDKWIFLRPRKKCSTSISPVSVGSIPVETVIEEDVLLECGVGKMVDILHIDESRIVTGISGQRSRRSSGYASASNSPSAIKKVTEPSAPSIATANSHLVVPEDSNDDWRFSSLYEVTLRWMFEPDLSDFDDTVNQSFENKTVSNSVLNDSGTSCLGEICLTEDPSIIVTESLPDTIRIYLHSFCRQKKKLPSFIDFRPIPRLAYDVTAGASNMNHERQMYVLAFQDGSPGPQTSFPRDIACIELVQQLVEVHPLLSDWEARKLAIYEKIWQPGKTSRARLRRLNDFDCPLLLAQKWQSDDTNPDAPKCAKTLILQEIQNGDIPWEEFTVAELSSFLKVLEREEKNHEMQIRERYQLLNERLRETMQLSNPTAYKNMNYQVNLLAPQVEI</sequence>
<evidence type="ECO:0000256" key="1">
    <source>
        <dbReference type="SAM" id="MobiDB-lite"/>
    </source>
</evidence>
<dbReference type="EMBL" id="GDIQ01083546">
    <property type="protein sequence ID" value="JAN11191.1"/>
    <property type="molecule type" value="Transcribed_RNA"/>
</dbReference>
<dbReference type="Gene3D" id="1.20.5.110">
    <property type="match status" value="1"/>
</dbReference>
<evidence type="ECO:0000313" key="4">
    <source>
        <dbReference type="EMBL" id="KZS06326.1"/>
    </source>
</evidence>
<feature type="region of interest" description="Disordered" evidence="1">
    <location>
        <begin position="189"/>
        <end position="211"/>
    </location>
</feature>
<dbReference type="InterPro" id="IPR011524">
    <property type="entry name" value="SARAH_dom"/>
</dbReference>
<feature type="compositionally biased region" description="Low complexity" evidence="1">
    <location>
        <begin position="1"/>
        <end position="14"/>
    </location>
</feature>
<protein>
    <submittedName>
        <fullName evidence="4">Ras association domain-containing protein 1</fullName>
    </submittedName>
</protein>
<reference evidence="3" key="1">
    <citation type="submission" date="2015-10" db="EMBL/GenBank/DDBJ databases">
        <title>EvidentialGene: Evidence-directed Construction of Complete mRNA Transcriptomes without Genomes.</title>
        <authorList>
            <person name="Gilbert D.G."/>
        </authorList>
    </citation>
    <scope>NUCLEOTIDE SEQUENCE</scope>
</reference>
<organism evidence="4 5">
    <name type="scientific">Daphnia magna</name>
    <dbReference type="NCBI Taxonomy" id="35525"/>
    <lineage>
        <taxon>Eukaryota</taxon>
        <taxon>Metazoa</taxon>
        <taxon>Ecdysozoa</taxon>
        <taxon>Arthropoda</taxon>
        <taxon>Crustacea</taxon>
        <taxon>Branchiopoda</taxon>
        <taxon>Diplostraca</taxon>
        <taxon>Cladocera</taxon>
        <taxon>Anomopoda</taxon>
        <taxon>Daphniidae</taxon>
        <taxon>Daphnia</taxon>
    </lineage>
</organism>
<reference evidence="4 5" key="2">
    <citation type="submission" date="2016-03" db="EMBL/GenBank/DDBJ databases">
        <title>EvidentialGene: Evidence-directed Construction of Genes on Genomes.</title>
        <authorList>
            <person name="Gilbert D.G."/>
            <person name="Choi J.-H."/>
            <person name="Mockaitis K."/>
            <person name="Colbourne J."/>
            <person name="Pfrender M."/>
        </authorList>
    </citation>
    <scope>NUCLEOTIDE SEQUENCE [LARGE SCALE GENOMIC DNA]</scope>
    <source>
        <strain evidence="4 5">Xinb3</strain>
        <tissue evidence="4">Complete organism</tissue>
    </source>
</reference>
<feature type="compositionally biased region" description="Polar residues" evidence="1">
    <location>
        <begin position="58"/>
        <end position="73"/>
    </location>
</feature>
<accession>A0A0P5MUM2</accession>
<dbReference type="PROSITE" id="PS50951">
    <property type="entry name" value="SARAH"/>
    <property type="match status" value="1"/>
</dbReference>
<dbReference type="OrthoDB" id="74314at2759"/>
<evidence type="ECO:0000259" key="2">
    <source>
        <dbReference type="PROSITE" id="PS50951"/>
    </source>
</evidence>
<proteinExistence type="predicted"/>
<gene>
    <name evidence="4" type="ORF">APZ42_030274</name>
</gene>
<feature type="compositionally biased region" description="Low complexity" evidence="1">
    <location>
        <begin position="189"/>
        <end position="204"/>
    </location>
</feature>
<feature type="domain" description="SARAH" evidence="2">
    <location>
        <begin position="446"/>
        <end position="493"/>
    </location>
</feature>
<dbReference type="EMBL" id="LRGB01002793">
    <property type="protein sequence ID" value="KZS06326.1"/>
    <property type="molecule type" value="Genomic_DNA"/>
</dbReference>
<dbReference type="InterPro" id="IPR033614">
    <property type="entry name" value="RASSF1-6"/>
</dbReference>
<dbReference type="PANTHER" id="PTHR22738:SF10">
    <property type="entry name" value="RAS ASSOCIATION DOMAIN-CONTAINING PROTEIN 1 HOMOLOG"/>
    <property type="match status" value="1"/>
</dbReference>
<dbReference type="PANTHER" id="PTHR22738">
    <property type="entry name" value="RASSF"/>
    <property type="match status" value="1"/>
</dbReference>
<dbReference type="STRING" id="35525.A0A0P5MUM2"/>
<dbReference type="AlphaFoldDB" id="A0A0P5MUM2"/>
<dbReference type="CDD" id="cd21885">
    <property type="entry name" value="SARAH_RASSF1-like"/>
    <property type="match status" value="1"/>
</dbReference>
<name>A0A0P5MUM2_9CRUS</name>
<keyword evidence="5" id="KW-1185">Reference proteome</keyword>
<dbReference type="Pfam" id="PF16517">
    <property type="entry name" value="Nore1-SARAH"/>
    <property type="match status" value="1"/>
</dbReference>
<dbReference type="GO" id="GO:0007165">
    <property type="term" value="P:signal transduction"/>
    <property type="evidence" value="ECO:0007669"/>
    <property type="project" value="InterPro"/>
</dbReference>
<feature type="region of interest" description="Disordered" evidence="1">
    <location>
        <begin position="1"/>
        <end position="73"/>
    </location>
</feature>
<feature type="compositionally biased region" description="Basic and acidic residues" evidence="1">
    <location>
        <begin position="29"/>
        <end position="39"/>
    </location>
</feature>
<dbReference type="Proteomes" id="UP000076858">
    <property type="component" value="Unassembled WGS sequence"/>
</dbReference>
<evidence type="ECO:0000313" key="5">
    <source>
        <dbReference type="Proteomes" id="UP000076858"/>
    </source>
</evidence>
<evidence type="ECO:0000313" key="3">
    <source>
        <dbReference type="EMBL" id="JAN11191.1"/>
    </source>
</evidence>